<dbReference type="SUPFAM" id="SSF53697">
    <property type="entry name" value="SIS domain"/>
    <property type="match status" value="1"/>
</dbReference>
<dbReference type="GO" id="GO:0006487">
    <property type="term" value="P:protein N-linked glycosylation"/>
    <property type="evidence" value="ECO:0007669"/>
    <property type="project" value="TreeGrafter"/>
</dbReference>
<organism evidence="7 8">
    <name type="scientific">Chelatococcus reniformis</name>
    <dbReference type="NCBI Taxonomy" id="1494448"/>
    <lineage>
        <taxon>Bacteria</taxon>
        <taxon>Pseudomonadati</taxon>
        <taxon>Pseudomonadota</taxon>
        <taxon>Alphaproteobacteria</taxon>
        <taxon>Hyphomicrobiales</taxon>
        <taxon>Chelatococcaceae</taxon>
        <taxon>Chelatococcus</taxon>
    </lineage>
</organism>
<keyword evidence="8" id="KW-1185">Reference proteome</keyword>
<dbReference type="EC" id="2.6.1.16" evidence="2"/>
<proteinExistence type="predicted"/>
<evidence type="ECO:0000313" key="8">
    <source>
        <dbReference type="Proteomes" id="UP000637002"/>
    </source>
</evidence>
<comment type="caution">
    <text evidence="7">The sequence shown here is derived from an EMBL/GenBank/DDBJ whole genome shotgun (WGS) entry which is preliminary data.</text>
</comment>
<dbReference type="GO" id="GO:0006002">
    <property type="term" value="P:fructose 6-phosphate metabolic process"/>
    <property type="evidence" value="ECO:0007669"/>
    <property type="project" value="TreeGrafter"/>
</dbReference>
<comment type="catalytic activity">
    <reaction evidence="1">
        <text>D-fructose 6-phosphate + L-glutamine = D-glucosamine 6-phosphate + L-glutamate</text>
        <dbReference type="Rhea" id="RHEA:13237"/>
        <dbReference type="ChEBI" id="CHEBI:29985"/>
        <dbReference type="ChEBI" id="CHEBI:58359"/>
        <dbReference type="ChEBI" id="CHEBI:58725"/>
        <dbReference type="ChEBI" id="CHEBI:61527"/>
        <dbReference type="EC" id="2.6.1.16"/>
    </reaction>
</comment>
<dbReference type="Gene3D" id="3.40.50.10490">
    <property type="entry name" value="Glucose-6-phosphate isomerase like protein, domain 1"/>
    <property type="match status" value="2"/>
</dbReference>
<dbReference type="PROSITE" id="PS51464">
    <property type="entry name" value="SIS"/>
    <property type="match status" value="1"/>
</dbReference>
<dbReference type="AlphaFoldDB" id="A0A916X7Y5"/>
<dbReference type="PANTHER" id="PTHR10937:SF0">
    <property type="entry name" value="GLUTAMINE--FRUCTOSE-6-PHOSPHATE TRANSAMINASE (ISOMERIZING)"/>
    <property type="match status" value="1"/>
</dbReference>
<keyword evidence="5" id="KW-0315">Glutamine amidotransferase</keyword>
<keyword evidence="4" id="KW-0808">Transferase</keyword>
<reference evidence="7" key="1">
    <citation type="journal article" date="2014" name="Int. J. Syst. Evol. Microbiol.">
        <title>Complete genome sequence of Corynebacterium casei LMG S-19264T (=DSM 44701T), isolated from a smear-ripened cheese.</title>
        <authorList>
            <consortium name="US DOE Joint Genome Institute (JGI-PGF)"/>
            <person name="Walter F."/>
            <person name="Albersmeier A."/>
            <person name="Kalinowski J."/>
            <person name="Ruckert C."/>
        </authorList>
    </citation>
    <scope>NUCLEOTIDE SEQUENCE</scope>
    <source>
        <strain evidence="7">CGMCC 1.12919</strain>
    </source>
</reference>
<dbReference type="Proteomes" id="UP000637002">
    <property type="component" value="Unassembled WGS sequence"/>
</dbReference>
<evidence type="ECO:0000256" key="1">
    <source>
        <dbReference type="ARBA" id="ARBA00001031"/>
    </source>
</evidence>
<dbReference type="GO" id="GO:0004360">
    <property type="term" value="F:glutamine-fructose-6-phosphate transaminase (isomerizing) activity"/>
    <property type="evidence" value="ECO:0007669"/>
    <property type="project" value="UniProtKB-EC"/>
</dbReference>
<dbReference type="RefSeq" id="WP_188607119.1">
    <property type="nucleotide sequence ID" value="NZ_BMGG01000001.1"/>
</dbReference>
<evidence type="ECO:0000256" key="2">
    <source>
        <dbReference type="ARBA" id="ARBA00012916"/>
    </source>
</evidence>
<name>A0A916X7Y5_9HYPH</name>
<protein>
    <recommendedName>
        <fullName evidence="3">Glutamine--fructose-6-phosphate aminotransferase [isomerizing]</fullName>
        <ecNumber evidence="2">2.6.1.16</ecNumber>
    </recommendedName>
</protein>
<dbReference type="EMBL" id="BMGG01000001">
    <property type="protein sequence ID" value="GGC45070.1"/>
    <property type="molecule type" value="Genomic_DNA"/>
</dbReference>
<dbReference type="GO" id="GO:0006047">
    <property type="term" value="P:UDP-N-acetylglucosamine metabolic process"/>
    <property type="evidence" value="ECO:0007669"/>
    <property type="project" value="TreeGrafter"/>
</dbReference>
<evidence type="ECO:0000256" key="4">
    <source>
        <dbReference type="ARBA" id="ARBA00022576"/>
    </source>
</evidence>
<feature type="domain" description="SIS" evidence="6">
    <location>
        <begin position="25"/>
        <end position="158"/>
    </location>
</feature>
<dbReference type="InterPro" id="IPR046348">
    <property type="entry name" value="SIS_dom_sf"/>
</dbReference>
<evidence type="ECO:0000259" key="6">
    <source>
        <dbReference type="PROSITE" id="PS51464"/>
    </source>
</evidence>
<dbReference type="GO" id="GO:0097367">
    <property type="term" value="F:carbohydrate derivative binding"/>
    <property type="evidence" value="ECO:0007669"/>
    <property type="project" value="InterPro"/>
</dbReference>
<evidence type="ECO:0000256" key="3">
    <source>
        <dbReference type="ARBA" id="ARBA00016090"/>
    </source>
</evidence>
<sequence>MSSGFNLDRQIASAPAELRTILAKPVPALDRGRPIIFTGIGTSLHAARVAAGWIAVLSGGAVRPQALDAHDVGTWAPLRSEDQVVVISHRGTKIFPTAALARARAAGAATIAIVGATAPEQGADHTLRTCANETAGTFTVSYLSSLAVLARLAEPFETSVEGAFAAGLDALPDAVQQTAGLGDPVAAAAALTEAETLLIVGFGIDLPTAQEAALKIKEGAWQWTEAMSPEFALHGTPASYHPRMAAALIEPGQPDGGRTELLCTALGELGLRTLAVSERPDAELPFVSPHPLLRPVTGIVPLQRLTAELARLRGTDPDTMHGHREPWRTVMAGVRL</sequence>
<accession>A0A916X7Y5</accession>
<evidence type="ECO:0000313" key="7">
    <source>
        <dbReference type="EMBL" id="GGC45070.1"/>
    </source>
</evidence>
<dbReference type="InterPro" id="IPR001347">
    <property type="entry name" value="SIS_dom"/>
</dbReference>
<dbReference type="Pfam" id="PF01380">
    <property type="entry name" value="SIS"/>
    <property type="match status" value="1"/>
</dbReference>
<reference evidence="7" key="2">
    <citation type="submission" date="2020-09" db="EMBL/GenBank/DDBJ databases">
        <authorList>
            <person name="Sun Q."/>
            <person name="Zhou Y."/>
        </authorList>
    </citation>
    <scope>NUCLEOTIDE SEQUENCE</scope>
    <source>
        <strain evidence="7">CGMCC 1.12919</strain>
    </source>
</reference>
<evidence type="ECO:0000256" key="5">
    <source>
        <dbReference type="ARBA" id="ARBA00022962"/>
    </source>
</evidence>
<gene>
    <name evidence="7" type="ORF">GCM10010994_00280</name>
</gene>
<keyword evidence="4" id="KW-0032">Aminotransferase</keyword>
<dbReference type="PANTHER" id="PTHR10937">
    <property type="entry name" value="GLUCOSAMINE--FRUCTOSE-6-PHOSPHATE AMINOTRANSFERASE, ISOMERIZING"/>
    <property type="match status" value="1"/>
</dbReference>